<proteinExistence type="inferred from homology"/>
<evidence type="ECO:0000256" key="1">
    <source>
        <dbReference type="ARBA" id="ARBA00002388"/>
    </source>
</evidence>
<dbReference type="PIRSF" id="PIRSF001467">
    <property type="entry name" value="Peptidylpro_ismrse"/>
    <property type="match status" value="1"/>
</dbReference>
<dbReference type="Proteomes" id="UP000177269">
    <property type="component" value="Unassembled WGS sequence"/>
</dbReference>
<feature type="domain" description="PPIase cyclophilin-type" evidence="6">
    <location>
        <begin position="1"/>
        <end position="152"/>
    </location>
</feature>
<dbReference type="PANTHER" id="PTHR45625">
    <property type="entry name" value="PEPTIDYL-PROLYL CIS-TRANS ISOMERASE-RELATED"/>
    <property type="match status" value="1"/>
</dbReference>
<comment type="similarity">
    <text evidence="2 5">Belongs to the cyclophilin-type PPIase family.</text>
</comment>
<name>A0A1G2P3D3_9BACT</name>
<comment type="caution">
    <text evidence="7">The sequence shown here is derived from an EMBL/GenBank/DDBJ whole genome shotgun (WGS) entry which is preliminary data.</text>
</comment>
<evidence type="ECO:0000256" key="5">
    <source>
        <dbReference type="RuleBase" id="RU363019"/>
    </source>
</evidence>
<protein>
    <recommendedName>
        <fullName evidence="5">Peptidyl-prolyl cis-trans isomerase</fullName>
        <shortName evidence="5">PPIase</shortName>
        <ecNumber evidence="5">5.2.1.8</ecNumber>
    </recommendedName>
</protein>
<evidence type="ECO:0000313" key="7">
    <source>
        <dbReference type="EMBL" id="OHA42219.1"/>
    </source>
</evidence>
<reference evidence="7 8" key="1">
    <citation type="journal article" date="2016" name="Nat. Commun.">
        <title>Thousands of microbial genomes shed light on interconnected biogeochemical processes in an aquifer system.</title>
        <authorList>
            <person name="Anantharaman K."/>
            <person name="Brown C.T."/>
            <person name="Hug L.A."/>
            <person name="Sharon I."/>
            <person name="Castelle C.J."/>
            <person name="Probst A.J."/>
            <person name="Thomas B.C."/>
            <person name="Singh A."/>
            <person name="Wilkins M.J."/>
            <person name="Karaoz U."/>
            <person name="Brodie E.L."/>
            <person name="Williams K.H."/>
            <person name="Hubbard S.S."/>
            <person name="Banfield J.F."/>
        </authorList>
    </citation>
    <scope>NUCLEOTIDE SEQUENCE [LARGE SCALE GENOMIC DNA]</scope>
</reference>
<dbReference type="InterPro" id="IPR029000">
    <property type="entry name" value="Cyclophilin-like_dom_sf"/>
</dbReference>
<dbReference type="InterPro" id="IPR044666">
    <property type="entry name" value="Cyclophilin_A-like"/>
</dbReference>
<accession>A0A1G2P3D3</accession>
<dbReference type="GO" id="GO:0006457">
    <property type="term" value="P:protein folding"/>
    <property type="evidence" value="ECO:0007669"/>
    <property type="project" value="InterPro"/>
</dbReference>
<organism evidence="7 8">
    <name type="scientific">Candidatus Taylorbacteria bacterium RIFCSPLOWO2_12_FULL_43_20</name>
    <dbReference type="NCBI Taxonomy" id="1802332"/>
    <lineage>
        <taxon>Bacteria</taxon>
        <taxon>Candidatus Tayloriibacteriota</taxon>
    </lineage>
</organism>
<dbReference type="PROSITE" id="PS50072">
    <property type="entry name" value="CSA_PPIASE_2"/>
    <property type="match status" value="1"/>
</dbReference>
<keyword evidence="3 5" id="KW-0697">Rotamase</keyword>
<keyword evidence="4 5" id="KW-0413">Isomerase</keyword>
<dbReference type="PROSITE" id="PS00170">
    <property type="entry name" value="CSA_PPIASE_1"/>
    <property type="match status" value="1"/>
</dbReference>
<dbReference type="Pfam" id="PF00160">
    <property type="entry name" value="Pro_isomerase"/>
    <property type="match status" value="1"/>
</dbReference>
<evidence type="ECO:0000256" key="4">
    <source>
        <dbReference type="ARBA" id="ARBA00023235"/>
    </source>
</evidence>
<dbReference type="EMBL" id="MHSK01000017">
    <property type="protein sequence ID" value="OHA42219.1"/>
    <property type="molecule type" value="Genomic_DNA"/>
</dbReference>
<dbReference type="EC" id="5.2.1.8" evidence="5"/>
<evidence type="ECO:0000259" key="6">
    <source>
        <dbReference type="PROSITE" id="PS50072"/>
    </source>
</evidence>
<dbReference type="InterPro" id="IPR020892">
    <property type="entry name" value="Cyclophilin-type_PPIase_CS"/>
</dbReference>
<evidence type="ECO:0000256" key="3">
    <source>
        <dbReference type="ARBA" id="ARBA00023110"/>
    </source>
</evidence>
<dbReference type="Gene3D" id="2.40.100.10">
    <property type="entry name" value="Cyclophilin-like"/>
    <property type="match status" value="1"/>
</dbReference>
<dbReference type="GO" id="GO:0003755">
    <property type="term" value="F:peptidyl-prolyl cis-trans isomerase activity"/>
    <property type="evidence" value="ECO:0007669"/>
    <property type="project" value="UniProtKB-UniRule"/>
</dbReference>
<dbReference type="CDD" id="cd00317">
    <property type="entry name" value="cyclophilin"/>
    <property type="match status" value="1"/>
</dbReference>
<dbReference type="PANTHER" id="PTHR45625:SF4">
    <property type="entry name" value="PEPTIDYLPROLYL ISOMERASE DOMAIN AND WD REPEAT-CONTAINING PROTEIN 1"/>
    <property type="match status" value="1"/>
</dbReference>
<dbReference type="PRINTS" id="PR00153">
    <property type="entry name" value="CSAPPISMRASE"/>
</dbReference>
<comment type="function">
    <text evidence="1 5">PPIases accelerate the folding of proteins. It catalyzes the cis-trans isomerization of proline imidic peptide bonds in oligopeptides.</text>
</comment>
<gene>
    <name evidence="7" type="ORF">A3G52_00210</name>
</gene>
<dbReference type="SUPFAM" id="SSF50891">
    <property type="entry name" value="Cyclophilin-like"/>
    <property type="match status" value="1"/>
</dbReference>
<dbReference type="AlphaFoldDB" id="A0A1G2P3D3"/>
<comment type="catalytic activity">
    <reaction evidence="5">
        <text>[protein]-peptidylproline (omega=180) = [protein]-peptidylproline (omega=0)</text>
        <dbReference type="Rhea" id="RHEA:16237"/>
        <dbReference type="Rhea" id="RHEA-COMP:10747"/>
        <dbReference type="Rhea" id="RHEA-COMP:10748"/>
        <dbReference type="ChEBI" id="CHEBI:83833"/>
        <dbReference type="ChEBI" id="CHEBI:83834"/>
        <dbReference type="EC" id="5.2.1.8"/>
    </reaction>
</comment>
<dbReference type="InterPro" id="IPR024936">
    <property type="entry name" value="Cyclophilin-type_PPIase"/>
</dbReference>
<dbReference type="InterPro" id="IPR002130">
    <property type="entry name" value="Cyclophilin-type_PPIase_dom"/>
</dbReference>
<sequence length="155" mass="16864">MVTLQTNHGEIVFETFDADAPTASKNFTDLARKGFYNGTIFHRVIAGFMIQGGDPTGTGSGGPGYVFDDELNPETESYKRGYKKGVVAMANRGPNTNGSQFFIMLEDYPLPPSYTIFGKVVKGQDVVDKIGALDTGDADRPLEEVKIISVMVDEK</sequence>
<evidence type="ECO:0000313" key="8">
    <source>
        <dbReference type="Proteomes" id="UP000177269"/>
    </source>
</evidence>
<evidence type="ECO:0000256" key="2">
    <source>
        <dbReference type="ARBA" id="ARBA00007365"/>
    </source>
</evidence>